<gene>
    <name evidence="1" type="ORF">SAMN04489752_2880</name>
</gene>
<dbReference type="STRING" id="1136497.SAMN04489752_2880"/>
<protein>
    <submittedName>
        <fullName evidence="1">Uncharacterized protein</fullName>
    </submittedName>
</protein>
<proteinExistence type="predicted"/>
<dbReference type="EMBL" id="LT629766">
    <property type="protein sequence ID" value="SDS92858.1"/>
    <property type="molecule type" value="Genomic_DNA"/>
</dbReference>
<reference evidence="2" key="1">
    <citation type="submission" date="2016-10" db="EMBL/GenBank/DDBJ databases">
        <authorList>
            <person name="Varghese N."/>
            <person name="Submissions S."/>
        </authorList>
    </citation>
    <scope>NUCLEOTIDE SEQUENCE [LARGE SCALE GENOMIC DNA]</scope>
    <source>
        <strain evidence="2">DSM 23676</strain>
    </source>
</reference>
<dbReference type="OrthoDB" id="4802974at2"/>
<keyword evidence="2" id="KW-1185">Reference proteome</keyword>
<dbReference type="AlphaFoldDB" id="A0A1H1W6B5"/>
<dbReference type="Proteomes" id="UP000199597">
    <property type="component" value="Chromosome I"/>
</dbReference>
<evidence type="ECO:0000313" key="2">
    <source>
        <dbReference type="Proteomes" id="UP000199597"/>
    </source>
</evidence>
<dbReference type="RefSeq" id="WP_092015272.1">
    <property type="nucleotide sequence ID" value="NZ_LT629766.1"/>
</dbReference>
<evidence type="ECO:0000313" key="1">
    <source>
        <dbReference type="EMBL" id="SDS92858.1"/>
    </source>
</evidence>
<sequence>MSAEIGTGHPAGPDLQVEDPVRMDPIVTAAEALAVFQRKLPGAVAEARVVHHPFWWAALEVRTRGLFRRSPTGSGQRLDVLVNAVSGRGMIADFTPHGVSVVAEEWWSLIGEQSGPLPSRGEAERSARSLARAKVVKTVKLGMGIEITPVDDLRGVLKPNWIVTGGNEKHSATILVDGLDGSHYIVRADRAGRS</sequence>
<organism evidence="1 2">
    <name type="scientific">Brevibacterium siliguriense</name>
    <dbReference type="NCBI Taxonomy" id="1136497"/>
    <lineage>
        <taxon>Bacteria</taxon>
        <taxon>Bacillati</taxon>
        <taxon>Actinomycetota</taxon>
        <taxon>Actinomycetes</taxon>
        <taxon>Micrococcales</taxon>
        <taxon>Brevibacteriaceae</taxon>
        <taxon>Brevibacterium</taxon>
    </lineage>
</organism>
<name>A0A1H1W6B5_9MICO</name>
<accession>A0A1H1W6B5</accession>